<keyword evidence="4" id="KW-1185">Reference proteome</keyword>
<keyword evidence="2" id="KW-0472">Membrane</keyword>
<feature type="transmembrane region" description="Helical" evidence="2">
    <location>
        <begin position="48"/>
        <end position="67"/>
    </location>
</feature>
<dbReference type="EMBL" id="KE344952">
    <property type="protein sequence ID" value="EXB88306.1"/>
    <property type="molecule type" value="Genomic_DNA"/>
</dbReference>
<organism evidence="3 4">
    <name type="scientific">Morus notabilis</name>
    <dbReference type="NCBI Taxonomy" id="981085"/>
    <lineage>
        <taxon>Eukaryota</taxon>
        <taxon>Viridiplantae</taxon>
        <taxon>Streptophyta</taxon>
        <taxon>Embryophyta</taxon>
        <taxon>Tracheophyta</taxon>
        <taxon>Spermatophyta</taxon>
        <taxon>Magnoliopsida</taxon>
        <taxon>eudicotyledons</taxon>
        <taxon>Gunneridae</taxon>
        <taxon>Pentapetalae</taxon>
        <taxon>rosids</taxon>
        <taxon>fabids</taxon>
        <taxon>Rosales</taxon>
        <taxon>Moraceae</taxon>
        <taxon>Moreae</taxon>
        <taxon>Morus</taxon>
    </lineage>
</organism>
<evidence type="ECO:0000256" key="2">
    <source>
        <dbReference type="SAM" id="Phobius"/>
    </source>
</evidence>
<evidence type="ECO:0000313" key="3">
    <source>
        <dbReference type="EMBL" id="EXB88306.1"/>
    </source>
</evidence>
<keyword evidence="2" id="KW-1133">Transmembrane helix</keyword>
<keyword evidence="2" id="KW-0812">Transmembrane</keyword>
<evidence type="ECO:0000313" key="4">
    <source>
        <dbReference type="Proteomes" id="UP000030645"/>
    </source>
</evidence>
<feature type="region of interest" description="Disordered" evidence="1">
    <location>
        <begin position="219"/>
        <end position="240"/>
    </location>
</feature>
<feature type="region of interest" description="Disordered" evidence="1">
    <location>
        <begin position="135"/>
        <end position="192"/>
    </location>
</feature>
<feature type="compositionally biased region" description="Basic and acidic residues" evidence="1">
    <location>
        <begin position="221"/>
        <end position="240"/>
    </location>
</feature>
<feature type="compositionally biased region" description="Basic and acidic residues" evidence="1">
    <location>
        <begin position="135"/>
        <end position="151"/>
    </location>
</feature>
<proteinExistence type="predicted"/>
<name>W9RQP7_9ROSA</name>
<evidence type="ECO:0000256" key="1">
    <source>
        <dbReference type="SAM" id="MobiDB-lite"/>
    </source>
</evidence>
<dbReference type="Proteomes" id="UP000030645">
    <property type="component" value="Unassembled WGS sequence"/>
</dbReference>
<protein>
    <submittedName>
        <fullName evidence="3">Uncharacterized protein</fullName>
    </submittedName>
</protein>
<gene>
    <name evidence="3" type="ORF">L484_020374</name>
</gene>
<sequence>MAQVRREENGEANGTATVSIAFFVVQKMTRDLLGGSGQTTMCIFLSEISSNFCIIYISAYIHIYIYIHTHMLRNINIYVMFLDAVANPVLYSSGDCTFRRSPFSIISRFISTTFPEKLEGLVHLEDPLVDRRKREDGLGLPRAEEETRTGDELDPSTVARGRSSAGGRDKAKLTPEQGGVDSSQERSPRRSNIHKMLFAVLSTTPMGVKTTSVWKSNRLAAQEEREKEAEKVERESEKEN</sequence>
<accession>W9RQP7</accession>
<reference evidence="4" key="1">
    <citation type="submission" date="2013-01" db="EMBL/GenBank/DDBJ databases">
        <title>Draft Genome Sequence of a Mulberry Tree, Morus notabilis C.K. Schneid.</title>
        <authorList>
            <person name="He N."/>
            <person name="Zhao S."/>
        </authorList>
    </citation>
    <scope>NUCLEOTIDE SEQUENCE</scope>
</reference>
<dbReference type="AlphaFoldDB" id="W9RQP7"/>